<reference evidence="3" key="1">
    <citation type="journal article" date="2019" name="Int. J. Syst. Evol. Microbiol.">
        <title>The Global Catalogue of Microorganisms (GCM) 10K type strain sequencing project: providing services to taxonomists for standard genome sequencing and annotation.</title>
        <authorList>
            <consortium name="The Broad Institute Genomics Platform"/>
            <consortium name="The Broad Institute Genome Sequencing Center for Infectious Disease"/>
            <person name="Wu L."/>
            <person name="Ma J."/>
        </authorList>
    </citation>
    <scope>NUCLEOTIDE SEQUENCE [LARGE SCALE GENOMIC DNA]</scope>
    <source>
        <strain evidence="3">CCUG 50754</strain>
    </source>
</reference>
<evidence type="ECO:0000313" key="3">
    <source>
        <dbReference type="Proteomes" id="UP001597042"/>
    </source>
</evidence>
<keyword evidence="3" id="KW-1185">Reference proteome</keyword>
<protein>
    <submittedName>
        <fullName evidence="2">GIY-YIG nuclease family protein</fullName>
    </submittedName>
</protein>
<comment type="caution">
    <text evidence="2">The sequence shown here is derived from an EMBL/GenBank/DDBJ whole genome shotgun (WGS) entry which is preliminary data.</text>
</comment>
<dbReference type="SMART" id="SM00974">
    <property type="entry name" value="T5orf172"/>
    <property type="match status" value="1"/>
</dbReference>
<name>A0ABW2ZUN9_9MICO</name>
<evidence type="ECO:0000313" key="2">
    <source>
        <dbReference type="EMBL" id="MFD0782240.1"/>
    </source>
</evidence>
<evidence type="ECO:0000259" key="1">
    <source>
        <dbReference type="SMART" id="SM00974"/>
    </source>
</evidence>
<gene>
    <name evidence="2" type="ORF">ACFQZV_13135</name>
</gene>
<accession>A0ABW2ZUN9</accession>
<proteinExistence type="predicted"/>
<sequence length="115" mass="13521">MCGWIVGDSPDAEVERPRVEVVYYLRWDRRIKIGTSSRPRHRLAAIWHHELMAFERGGRTREQERHRQFADLREGGEWFRADPVLLDHIAQIAGEVPPWDMFARWTADALRATVS</sequence>
<dbReference type="InterPro" id="IPR018306">
    <property type="entry name" value="Phage_T5_Orf172_DNA-bd"/>
</dbReference>
<dbReference type="RefSeq" id="WP_378752417.1">
    <property type="nucleotide sequence ID" value="NZ_JBHSSV010000009.1"/>
</dbReference>
<dbReference type="EMBL" id="JBHTIM010000001">
    <property type="protein sequence ID" value="MFD0782240.1"/>
    <property type="molecule type" value="Genomic_DNA"/>
</dbReference>
<organism evidence="2 3">
    <name type="scientific">Microbacterium koreense</name>
    <dbReference type="NCBI Taxonomy" id="323761"/>
    <lineage>
        <taxon>Bacteria</taxon>
        <taxon>Bacillati</taxon>
        <taxon>Actinomycetota</taxon>
        <taxon>Actinomycetes</taxon>
        <taxon>Micrococcales</taxon>
        <taxon>Microbacteriaceae</taxon>
        <taxon>Microbacterium</taxon>
    </lineage>
</organism>
<dbReference type="Proteomes" id="UP001597042">
    <property type="component" value="Unassembled WGS sequence"/>
</dbReference>
<feature type="domain" description="Bacteriophage T5 Orf172 DNA-binding" evidence="1">
    <location>
        <begin position="25"/>
        <end position="92"/>
    </location>
</feature>